<dbReference type="InterPro" id="IPR039424">
    <property type="entry name" value="SBP_5"/>
</dbReference>
<sequence length="555" mass="61932">MTKDKSVKSGFTRRATLRMMTAGGAVGLLVPSMLGKPAFAQTPPSEPTGRVVVGLSQEPTVFNPLMPHIETDDGVAFSIFDALFRITPDGEIVPNLATEVPTIENGGLSEDGLSWRIKLRDDVKWHDGEPFTAEDVKFTLELITDPNFRAWRTAGHVLVRDIEVVSPTEITWRMEEPFAPYLSFLSETFILPKHILAEAEDPNDAPFNQAPVGTGAFKWGSRQAGDNLQLVANLEYHGDGPYIEQLVFKYIPDMTVLYTQFRSGEIDLVGQAYITPDNYEEAKSLDERVVELVPRGTLESIYLNQTLPVFQDKAVREALYLAIDRKSIIDLLNFGVPGEAETFMPETSAYYNPDLPKHEFDLHKAASLLDEAGWTPGSDGIREKDGVRLSFTNSTTTGAHLREQAQQFIQQTYAQIGVEMKIENLPPAVMWGEFWGQSQFESAMVGITYLIGADPDVTNRFHSKAIAADSGSGSNNARYSNPEVDKLLEEGARTFDIEKRKAIYKEIQGIIRDDLPFLPLFRYTNVFGRKEGLEGFEANSNTRTESSHAALWYWG</sequence>
<geneLocation type="plasmid" evidence="5 6">
    <name>unnamed1</name>
</geneLocation>
<feature type="domain" description="Solute-binding protein family 5" evidence="4">
    <location>
        <begin position="91"/>
        <end position="463"/>
    </location>
</feature>
<dbReference type="PANTHER" id="PTHR30290">
    <property type="entry name" value="PERIPLASMIC BINDING COMPONENT OF ABC TRANSPORTER"/>
    <property type="match status" value="1"/>
</dbReference>
<evidence type="ECO:0000256" key="3">
    <source>
        <dbReference type="ARBA" id="ARBA00022729"/>
    </source>
</evidence>
<dbReference type="Gene3D" id="3.90.76.10">
    <property type="entry name" value="Dipeptide-binding Protein, Domain 1"/>
    <property type="match status" value="1"/>
</dbReference>
<dbReference type="Proteomes" id="UP000244915">
    <property type="component" value="Plasmid unnamed1"/>
</dbReference>
<dbReference type="PIRSF" id="PIRSF002741">
    <property type="entry name" value="MppA"/>
    <property type="match status" value="1"/>
</dbReference>
<protein>
    <submittedName>
        <fullName evidence="5">ABC transporter substrate-binding protein</fullName>
    </submittedName>
</protein>
<dbReference type="KEGG" id="ypac:CEW88_19190"/>
<keyword evidence="3" id="KW-0732">Signal</keyword>
<dbReference type="InterPro" id="IPR006311">
    <property type="entry name" value="TAT_signal"/>
</dbReference>
<evidence type="ECO:0000259" key="4">
    <source>
        <dbReference type="Pfam" id="PF00496"/>
    </source>
</evidence>
<name>A0A2U8HJ82_9RHOB</name>
<dbReference type="InterPro" id="IPR000914">
    <property type="entry name" value="SBP_5_dom"/>
</dbReference>
<dbReference type="Gene3D" id="3.40.190.10">
    <property type="entry name" value="Periplasmic binding protein-like II"/>
    <property type="match status" value="1"/>
</dbReference>
<evidence type="ECO:0000256" key="1">
    <source>
        <dbReference type="ARBA" id="ARBA00004418"/>
    </source>
</evidence>
<accession>A0A2U8HJ82</accession>
<dbReference type="PANTHER" id="PTHR30290:SF38">
    <property type="entry name" value="D,D-DIPEPTIDE-BINDING PERIPLASMIC PROTEIN DDPA-RELATED"/>
    <property type="match status" value="1"/>
</dbReference>
<dbReference type="Pfam" id="PF00496">
    <property type="entry name" value="SBP_bac_5"/>
    <property type="match status" value="1"/>
</dbReference>
<proteinExistence type="inferred from homology"/>
<dbReference type="PROSITE" id="PS51318">
    <property type="entry name" value="TAT"/>
    <property type="match status" value="1"/>
</dbReference>
<evidence type="ECO:0000313" key="5">
    <source>
        <dbReference type="EMBL" id="AWI85904.1"/>
    </source>
</evidence>
<evidence type="ECO:0000313" key="6">
    <source>
        <dbReference type="Proteomes" id="UP000244915"/>
    </source>
</evidence>
<reference evidence="5 6" key="1">
    <citation type="submission" date="2017-06" db="EMBL/GenBank/DDBJ databases">
        <title>Yangia sp. YSBP01 complete genome sequence.</title>
        <authorList>
            <person name="Woo J.-H."/>
            <person name="Kim H.-S."/>
        </authorList>
    </citation>
    <scope>NUCLEOTIDE SEQUENCE [LARGE SCALE GENOMIC DNA]</scope>
    <source>
        <strain evidence="5 6">YSBP01</strain>
        <plasmid evidence="5 6">unnamed1</plasmid>
    </source>
</reference>
<dbReference type="Gene3D" id="3.10.105.10">
    <property type="entry name" value="Dipeptide-binding Protein, Domain 3"/>
    <property type="match status" value="1"/>
</dbReference>
<dbReference type="SUPFAM" id="SSF53850">
    <property type="entry name" value="Periplasmic binding protein-like II"/>
    <property type="match status" value="1"/>
</dbReference>
<dbReference type="AlphaFoldDB" id="A0A2U8HJ82"/>
<dbReference type="OrthoDB" id="9803988at2"/>
<dbReference type="RefSeq" id="WP_108969993.1">
    <property type="nucleotide sequence ID" value="NZ_CP022191.1"/>
</dbReference>
<dbReference type="GO" id="GO:0043190">
    <property type="term" value="C:ATP-binding cassette (ABC) transporter complex"/>
    <property type="evidence" value="ECO:0007669"/>
    <property type="project" value="InterPro"/>
</dbReference>
<comment type="similarity">
    <text evidence="2">Belongs to the bacterial solute-binding protein 5 family.</text>
</comment>
<comment type="subcellular location">
    <subcellularLocation>
        <location evidence="1">Periplasm</location>
    </subcellularLocation>
</comment>
<dbReference type="InterPro" id="IPR030678">
    <property type="entry name" value="Peptide/Ni-bd"/>
</dbReference>
<dbReference type="EMBL" id="CP022191">
    <property type="protein sequence ID" value="AWI85904.1"/>
    <property type="molecule type" value="Genomic_DNA"/>
</dbReference>
<gene>
    <name evidence="5" type="ORF">CEW88_19190</name>
</gene>
<evidence type="ECO:0000256" key="2">
    <source>
        <dbReference type="ARBA" id="ARBA00005695"/>
    </source>
</evidence>
<dbReference type="GO" id="GO:0030288">
    <property type="term" value="C:outer membrane-bounded periplasmic space"/>
    <property type="evidence" value="ECO:0007669"/>
    <property type="project" value="UniProtKB-ARBA"/>
</dbReference>
<dbReference type="GO" id="GO:0015833">
    <property type="term" value="P:peptide transport"/>
    <property type="evidence" value="ECO:0007669"/>
    <property type="project" value="TreeGrafter"/>
</dbReference>
<dbReference type="CDD" id="cd08513">
    <property type="entry name" value="PBP2_thermophilic_Hb8_like"/>
    <property type="match status" value="1"/>
</dbReference>
<keyword evidence="5" id="KW-0614">Plasmid</keyword>
<organism evidence="5 6">
    <name type="scientific">Alloyangia pacifica</name>
    <dbReference type="NCBI Taxonomy" id="311180"/>
    <lineage>
        <taxon>Bacteria</taxon>
        <taxon>Pseudomonadati</taxon>
        <taxon>Pseudomonadota</taxon>
        <taxon>Alphaproteobacteria</taxon>
        <taxon>Rhodobacterales</taxon>
        <taxon>Roseobacteraceae</taxon>
        <taxon>Alloyangia</taxon>
    </lineage>
</organism>
<dbReference type="GO" id="GO:1904680">
    <property type="term" value="F:peptide transmembrane transporter activity"/>
    <property type="evidence" value="ECO:0007669"/>
    <property type="project" value="TreeGrafter"/>
</dbReference>